<dbReference type="PROSITE" id="PS50191">
    <property type="entry name" value="CRAL_TRIO"/>
    <property type="match status" value="1"/>
</dbReference>
<reference evidence="2 3" key="1">
    <citation type="submission" date="2021-06" db="EMBL/GenBank/DDBJ databases">
        <title>Caerostris darwini draft genome.</title>
        <authorList>
            <person name="Kono N."/>
            <person name="Arakawa K."/>
        </authorList>
    </citation>
    <scope>NUCLEOTIDE SEQUENCE [LARGE SCALE GENOMIC DNA]</scope>
</reference>
<evidence type="ECO:0000259" key="1">
    <source>
        <dbReference type="PROSITE" id="PS50191"/>
    </source>
</evidence>
<dbReference type="PANTHER" id="PTHR10174">
    <property type="entry name" value="ALPHA-TOCOPHEROL TRANSFER PROTEIN-RELATED"/>
    <property type="match status" value="1"/>
</dbReference>
<feature type="domain" description="CRAL-TRIO" evidence="1">
    <location>
        <begin position="107"/>
        <end position="268"/>
    </location>
</feature>
<dbReference type="SMART" id="SM00516">
    <property type="entry name" value="SEC14"/>
    <property type="match status" value="1"/>
</dbReference>
<dbReference type="Gene3D" id="1.10.8.20">
    <property type="entry name" value="N-terminal domain of phosphatidylinositol transfer protein sec14p"/>
    <property type="match status" value="1"/>
</dbReference>
<dbReference type="AlphaFoldDB" id="A0AAV4R2J5"/>
<dbReference type="PANTHER" id="PTHR10174:SF226">
    <property type="entry name" value="CLAVESIN-1-LIKE PROTEIN"/>
    <property type="match status" value="1"/>
</dbReference>
<dbReference type="Gene3D" id="1.20.5.1200">
    <property type="entry name" value="Alpha-tocopherol transfer"/>
    <property type="match status" value="1"/>
</dbReference>
<dbReference type="InterPro" id="IPR036865">
    <property type="entry name" value="CRAL-TRIO_dom_sf"/>
</dbReference>
<organism evidence="2 3">
    <name type="scientific">Caerostris darwini</name>
    <dbReference type="NCBI Taxonomy" id="1538125"/>
    <lineage>
        <taxon>Eukaryota</taxon>
        <taxon>Metazoa</taxon>
        <taxon>Ecdysozoa</taxon>
        <taxon>Arthropoda</taxon>
        <taxon>Chelicerata</taxon>
        <taxon>Arachnida</taxon>
        <taxon>Araneae</taxon>
        <taxon>Araneomorphae</taxon>
        <taxon>Entelegynae</taxon>
        <taxon>Araneoidea</taxon>
        <taxon>Araneidae</taxon>
        <taxon>Caerostris</taxon>
    </lineage>
</organism>
<dbReference type="InterPro" id="IPR001251">
    <property type="entry name" value="CRAL-TRIO_dom"/>
</dbReference>
<dbReference type="EMBL" id="BPLQ01005569">
    <property type="protein sequence ID" value="GIY15685.1"/>
    <property type="molecule type" value="Genomic_DNA"/>
</dbReference>
<sequence length="292" mass="33401">MPNKTDVTKFGGKDVLPLDIRHVPDFLRRKVEEDSQETSENKQKCLSQLKERLLGHNITKDVDFEDDFLLTILRHHDYKIEKAISNILMHFNLRKNHGYLFTNIKFDFTKIPSGQGVTVLPKRHPDGAAVVLFQIGKWDPSEVSVEDAKKLCFIVFQQELRNPVTQMTGFYTIDDFSGSGLRHLQYLTLQNMLLLIHITFDVMPTNILGIHIINGNFLLSLALALAKPFLSESIRKSIHVHSSPEGLLDYFPASVLPEKYGGTLKDYYDSGWHRKANEEHDIFPPGGQKNLF</sequence>
<dbReference type="Gene3D" id="3.40.525.10">
    <property type="entry name" value="CRAL-TRIO lipid binding domain"/>
    <property type="match status" value="1"/>
</dbReference>
<comment type="caution">
    <text evidence="2">The sequence shown here is derived from an EMBL/GenBank/DDBJ whole genome shotgun (WGS) entry which is preliminary data.</text>
</comment>
<dbReference type="GO" id="GO:0016020">
    <property type="term" value="C:membrane"/>
    <property type="evidence" value="ECO:0007669"/>
    <property type="project" value="TreeGrafter"/>
</dbReference>
<dbReference type="SUPFAM" id="SSF46938">
    <property type="entry name" value="CRAL/TRIO N-terminal domain"/>
    <property type="match status" value="1"/>
</dbReference>
<dbReference type="PRINTS" id="PR00180">
    <property type="entry name" value="CRETINALDHBP"/>
</dbReference>
<dbReference type="InterPro" id="IPR036273">
    <property type="entry name" value="CRAL/TRIO_N_dom_sf"/>
</dbReference>
<keyword evidence="3" id="KW-1185">Reference proteome</keyword>
<dbReference type="GO" id="GO:1902936">
    <property type="term" value="F:phosphatidylinositol bisphosphate binding"/>
    <property type="evidence" value="ECO:0007669"/>
    <property type="project" value="TreeGrafter"/>
</dbReference>
<proteinExistence type="predicted"/>
<accession>A0AAV4R2J5</accession>
<evidence type="ECO:0000313" key="3">
    <source>
        <dbReference type="Proteomes" id="UP001054837"/>
    </source>
</evidence>
<dbReference type="Proteomes" id="UP001054837">
    <property type="component" value="Unassembled WGS sequence"/>
</dbReference>
<name>A0AAV4R2J5_9ARAC</name>
<dbReference type="CDD" id="cd00170">
    <property type="entry name" value="SEC14"/>
    <property type="match status" value="1"/>
</dbReference>
<dbReference type="Pfam" id="PF00650">
    <property type="entry name" value="CRAL_TRIO"/>
    <property type="match status" value="1"/>
</dbReference>
<evidence type="ECO:0000313" key="2">
    <source>
        <dbReference type="EMBL" id="GIY15685.1"/>
    </source>
</evidence>
<dbReference type="SUPFAM" id="SSF52087">
    <property type="entry name" value="CRAL/TRIO domain"/>
    <property type="match status" value="1"/>
</dbReference>
<protein>
    <submittedName>
        <fullName evidence="2">CRAL-TRIO domain-containing protein</fullName>
    </submittedName>
</protein>
<gene>
    <name evidence="2" type="primary">AVEN_83326_1</name>
    <name evidence="2" type="ORF">CDAR_609751</name>
</gene>